<evidence type="ECO:0000313" key="2">
    <source>
        <dbReference type="Proteomes" id="UP000037269"/>
    </source>
</evidence>
<comment type="caution">
    <text evidence="1">The sequence shown here is derived from an EMBL/GenBank/DDBJ whole genome shotgun (WGS) entry which is preliminary data.</text>
</comment>
<accession>A0A0D1VWP7</accession>
<dbReference type="STRING" id="47500.AF333_20310"/>
<dbReference type="EMBL" id="LGUG01000004">
    <property type="protein sequence ID" value="KON97461.1"/>
    <property type="molecule type" value="Genomic_DNA"/>
</dbReference>
<sequence length="269" mass="29474">MMISVSGEEEKPSTPKYIVQIGTDIYLPDGTLQGARGTDGELKELMEANGADLPVISWDILHEVAKTVGRPLKVLCLTNGTTNTAPTLRAIQAPYAQFITPKASINIKSISGISSVKVTGNKTGEADERYVVAKTNIETGAPDWYVKTATGWANIGKIDHTISSEVNKVAQQGMTLEELNAITSAEWAQLFDDGNGIPKYEWIAFGYLQSQKSSTDICENDELVMQVNMQGKWVKAIHGTDYNYEYDGVDKLQVHILSDGDYKLNRVPV</sequence>
<protein>
    <submittedName>
        <fullName evidence="1">Uncharacterized protein</fullName>
    </submittedName>
</protein>
<dbReference type="AlphaFoldDB" id="A0A0D1VWP7"/>
<dbReference type="OrthoDB" id="5291305at2"/>
<organism evidence="1 2">
    <name type="scientific">Aneurinibacillus migulanus</name>
    <name type="common">Bacillus migulanus</name>
    <dbReference type="NCBI Taxonomy" id="47500"/>
    <lineage>
        <taxon>Bacteria</taxon>
        <taxon>Bacillati</taxon>
        <taxon>Bacillota</taxon>
        <taxon>Bacilli</taxon>
        <taxon>Bacillales</taxon>
        <taxon>Paenibacillaceae</taxon>
        <taxon>Aneurinibacillus group</taxon>
        <taxon>Aneurinibacillus</taxon>
    </lineage>
</organism>
<reference evidence="1 2" key="1">
    <citation type="submission" date="2015-07" db="EMBL/GenBank/DDBJ databases">
        <title>Fjat-14205 dsm 2895.</title>
        <authorList>
            <person name="Liu B."/>
            <person name="Wang J."/>
            <person name="Zhu Y."/>
            <person name="Liu G."/>
            <person name="Chen Q."/>
            <person name="Chen Z."/>
            <person name="Lan J."/>
            <person name="Che J."/>
            <person name="Ge C."/>
            <person name="Shi H."/>
            <person name="Pan Z."/>
            <person name="Liu X."/>
        </authorList>
    </citation>
    <scope>NUCLEOTIDE SEQUENCE [LARGE SCALE GENOMIC DNA]</scope>
    <source>
        <strain evidence="1 2">DSM 2895</strain>
    </source>
</reference>
<gene>
    <name evidence="1" type="ORF">AF333_20310</name>
</gene>
<dbReference type="PATRIC" id="fig|47500.8.peg.4378"/>
<keyword evidence="2" id="KW-1185">Reference proteome</keyword>
<evidence type="ECO:0000313" key="1">
    <source>
        <dbReference type="EMBL" id="KON97461.1"/>
    </source>
</evidence>
<dbReference type="RefSeq" id="WP_043068765.1">
    <property type="nucleotide sequence ID" value="NZ_BJOA01000267.1"/>
</dbReference>
<name>A0A0D1VWP7_ANEMI</name>
<proteinExistence type="predicted"/>
<dbReference type="Proteomes" id="UP000037269">
    <property type="component" value="Unassembled WGS sequence"/>
</dbReference>